<dbReference type="EMBL" id="CP078078">
    <property type="protein sequence ID" value="UPL16449.1"/>
    <property type="molecule type" value="Genomic_DNA"/>
</dbReference>
<gene>
    <name evidence="2" type="ORF">KV397_01110</name>
</gene>
<sequence length="178" mass="18915">MRIVVSGTHASGKSTLIADFLAAHPEYLSLGDPFDDLEEEAVDPSGEASFAGQLRIAAGRLHATAGQQDVIAERGPLDFAAYLIALERLGRSDGALVERAIAIAEDSLARVDLVVLVPLDERRSIRIPADEDPALREAMDQALFDLADDLAQDTGVRLLTVAGDGETRLATLVEAIAE</sequence>
<dbReference type="GO" id="GO:0005524">
    <property type="term" value="F:ATP binding"/>
    <property type="evidence" value="ECO:0007669"/>
    <property type="project" value="UniProtKB-KW"/>
</dbReference>
<keyword evidence="2" id="KW-0067">ATP-binding</keyword>
<reference evidence="2 3" key="1">
    <citation type="submission" date="2021-06" db="EMBL/GenBank/DDBJ databases">
        <title>Genome-based taxonomic framework of Microbacterium strains isolated from marine environment, the description of four new species and reclassification of four preexisting species.</title>
        <authorList>
            <person name="Lee S.D."/>
            <person name="Kim S.-M."/>
            <person name="Byeon Y.-S."/>
            <person name="Yang H.L."/>
            <person name="Kim I.S."/>
        </authorList>
    </citation>
    <scope>NUCLEOTIDE SEQUENCE [LARGE SCALE GENOMIC DNA]</scope>
    <source>
        <strain evidence="2 3">KSW4-10</strain>
    </source>
</reference>
<evidence type="ECO:0000313" key="3">
    <source>
        <dbReference type="Proteomes" id="UP000830631"/>
    </source>
</evidence>
<name>A0ABY4IV32_9MICO</name>
<dbReference type="Gene3D" id="3.40.50.300">
    <property type="entry name" value="P-loop containing nucleotide triphosphate hydrolases"/>
    <property type="match status" value="1"/>
</dbReference>
<dbReference type="SUPFAM" id="SSF52540">
    <property type="entry name" value="P-loop containing nucleoside triphosphate hydrolases"/>
    <property type="match status" value="1"/>
</dbReference>
<keyword evidence="2" id="KW-0547">Nucleotide-binding</keyword>
<dbReference type="RefSeq" id="WP_261811961.1">
    <property type="nucleotide sequence ID" value="NZ_CP078078.1"/>
</dbReference>
<evidence type="ECO:0000313" key="2">
    <source>
        <dbReference type="EMBL" id="UPL16449.1"/>
    </source>
</evidence>
<dbReference type="Proteomes" id="UP000830631">
    <property type="component" value="Chromosome"/>
</dbReference>
<evidence type="ECO:0000259" key="1">
    <source>
        <dbReference type="Pfam" id="PF13521"/>
    </source>
</evidence>
<keyword evidence="3" id="KW-1185">Reference proteome</keyword>
<accession>A0ABY4IV32</accession>
<feature type="domain" description="NadR/Ttd14 AAA" evidence="1">
    <location>
        <begin position="2"/>
        <end position="168"/>
    </location>
</feature>
<protein>
    <submittedName>
        <fullName evidence="2">ATP-binding protein</fullName>
    </submittedName>
</protein>
<dbReference type="InterPro" id="IPR027417">
    <property type="entry name" value="P-loop_NTPase"/>
</dbReference>
<organism evidence="2 3">
    <name type="scientific">Microbacterium aurugineum</name>
    <dbReference type="NCBI Taxonomy" id="2851642"/>
    <lineage>
        <taxon>Bacteria</taxon>
        <taxon>Bacillati</taxon>
        <taxon>Actinomycetota</taxon>
        <taxon>Actinomycetes</taxon>
        <taxon>Micrococcales</taxon>
        <taxon>Microbacteriaceae</taxon>
        <taxon>Microbacterium</taxon>
    </lineage>
</organism>
<dbReference type="InterPro" id="IPR038727">
    <property type="entry name" value="NadR/Ttd14_AAA_dom"/>
</dbReference>
<proteinExistence type="predicted"/>
<dbReference type="Pfam" id="PF13521">
    <property type="entry name" value="AAA_28"/>
    <property type="match status" value="1"/>
</dbReference>